<dbReference type="GO" id="GO:0005524">
    <property type="term" value="F:ATP binding"/>
    <property type="evidence" value="ECO:0007669"/>
    <property type="project" value="UniProtKB-KW"/>
</dbReference>
<keyword evidence="4" id="KW-1003">Cell membrane</keyword>
<keyword evidence="5" id="KW-0997">Cell inner membrane</keyword>
<dbReference type="InterPro" id="IPR017871">
    <property type="entry name" value="ABC_transporter-like_CS"/>
</dbReference>
<comment type="caution">
    <text evidence="11">The sequence shown here is derived from an EMBL/GenBank/DDBJ whole genome shotgun (WGS) entry which is preliminary data.</text>
</comment>
<dbReference type="AlphaFoldDB" id="A0A2T4PZE9"/>
<dbReference type="EMBL" id="PZEV01000027">
    <property type="protein sequence ID" value="PTI50528.1"/>
    <property type="molecule type" value="Genomic_DNA"/>
</dbReference>
<dbReference type="PROSITE" id="PS50893">
    <property type="entry name" value="ABC_TRANSPORTER_2"/>
    <property type="match status" value="1"/>
</dbReference>
<dbReference type="SMART" id="SM00382">
    <property type="entry name" value="AAA"/>
    <property type="match status" value="1"/>
</dbReference>
<accession>A0A2T4PZE9</accession>
<dbReference type="GO" id="GO:0016887">
    <property type="term" value="F:ATP hydrolysis activity"/>
    <property type="evidence" value="ECO:0007669"/>
    <property type="project" value="InterPro"/>
</dbReference>
<keyword evidence="3" id="KW-0813">Transport</keyword>
<comment type="similarity">
    <text evidence="2">Belongs to the ABC transporter superfamily.</text>
</comment>
<dbReference type="GO" id="GO:0005886">
    <property type="term" value="C:plasma membrane"/>
    <property type="evidence" value="ECO:0007669"/>
    <property type="project" value="UniProtKB-SubCell"/>
</dbReference>
<protein>
    <submittedName>
        <fullName evidence="11">Nickel import ATP-binding protein NikD</fullName>
    </submittedName>
</protein>
<keyword evidence="7 11" id="KW-0067">ATP-binding</keyword>
<keyword evidence="8" id="KW-1278">Translocase</keyword>
<evidence type="ECO:0000256" key="4">
    <source>
        <dbReference type="ARBA" id="ARBA00022475"/>
    </source>
</evidence>
<evidence type="ECO:0000256" key="7">
    <source>
        <dbReference type="ARBA" id="ARBA00022840"/>
    </source>
</evidence>
<dbReference type="InterPro" id="IPR027417">
    <property type="entry name" value="P-loop_NTPase"/>
</dbReference>
<sequence>MTLLTVQQLTIRDEWTDTTLVDDINFQVKRGETLGIIGESGSGKSMTCKALVGLNPSRFKVTGKVHFDGHNLLALSERQLRQYRGQAIAMVMQQGARAFDPSTKVGKQMIETMQVHTSLSTQEIEQTLMDYMTYMNLTDPKNILASYPYMLSGGMLQRLMIALALALKPKLIIADEPTTALDTINQFDVLEAFEDIKRHFDCAMIFISHDLTVIHKVAHRVIVMKEGQLVEEGTTEAVLHHPHHRYTQHLLSTKQKVNDHFQRVMRGDSHD</sequence>
<evidence type="ECO:0000256" key="6">
    <source>
        <dbReference type="ARBA" id="ARBA00022741"/>
    </source>
</evidence>
<dbReference type="InterPro" id="IPR050388">
    <property type="entry name" value="ABC_Ni/Peptide_Import"/>
</dbReference>
<evidence type="ECO:0000256" key="5">
    <source>
        <dbReference type="ARBA" id="ARBA00022519"/>
    </source>
</evidence>
<evidence type="ECO:0000259" key="10">
    <source>
        <dbReference type="PROSITE" id="PS50893"/>
    </source>
</evidence>
<reference evidence="11 12" key="1">
    <citation type="journal article" date="2016" name="Front. Microbiol.">
        <title>Comprehensive Phylogenetic Analysis of Bovine Non-aureus Staphylococci Species Based on Whole-Genome Sequencing.</title>
        <authorList>
            <person name="Naushad S."/>
            <person name="Barkema H.W."/>
            <person name="Luby C."/>
            <person name="Condas L.A."/>
            <person name="Nobrega D.B."/>
            <person name="Carson D.A."/>
            <person name="De Buck J."/>
        </authorList>
    </citation>
    <scope>NUCLEOTIDE SEQUENCE [LARGE SCALE GENOMIC DNA]</scope>
    <source>
        <strain evidence="11 12">SNUC 2993</strain>
    </source>
</reference>
<comment type="subcellular location">
    <subcellularLocation>
        <location evidence="1">Cell membrane</location>
        <topology evidence="1">Peripheral membrane protein</topology>
    </subcellularLocation>
</comment>
<evidence type="ECO:0000256" key="3">
    <source>
        <dbReference type="ARBA" id="ARBA00022448"/>
    </source>
</evidence>
<dbReference type="NCBIfam" id="NF047578">
    <property type="entry name" value="opine_ATP_CntD"/>
    <property type="match status" value="1"/>
</dbReference>
<dbReference type="NCBIfam" id="NF047576">
    <property type="entry name" value="opine_ATP_CntF"/>
    <property type="match status" value="1"/>
</dbReference>
<keyword evidence="9" id="KW-0472">Membrane</keyword>
<dbReference type="Proteomes" id="UP000240717">
    <property type="component" value="Unassembled WGS sequence"/>
</dbReference>
<evidence type="ECO:0000256" key="1">
    <source>
        <dbReference type="ARBA" id="ARBA00004202"/>
    </source>
</evidence>
<organism evidence="11 12">
    <name type="scientific">Staphylococcus warneri</name>
    <dbReference type="NCBI Taxonomy" id="1292"/>
    <lineage>
        <taxon>Bacteria</taxon>
        <taxon>Bacillati</taxon>
        <taxon>Bacillota</taxon>
        <taxon>Bacilli</taxon>
        <taxon>Bacillales</taxon>
        <taxon>Staphylococcaceae</taxon>
        <taxon>Staphylococcus</taxon>
    </lineage>
</organism>
<dbReference type="CDD" id="cd03257">
    <property type="entry name" value="ABC_NikE_OppD_transporters"/>
    <property type="match status" value="1"/>
</dbReference>
<proteinExistence type="inferred from homology"/>
<dbReference type="InterPro" id="IPR003593">
    <property type="entry name" value="AAA+_ATPase"/>
</dbReference>
<evidence type="ECO:0000256" key="9">
    <source>
        <dbReference type="ARBA" id="ARBA00023136"/>
    </source>
</evidence>
<name>A0A2T4PZE9_STAWA</name>
<dbReference type="InterPro" id="IPR003439">
    <property type="entry name" value="ABC_transporter-like_ATP-bd"/>
</dbReference>
<evidence type="ECO:0000313" key="11">
    <source>
        <dbReference type="EMBL" id="PTI50528.1"/>
    </source>
</evidence>
<dbReference type="PANTHER" id="PTHR43297">
    <property type="entry name" value="OLIGOPEPTIDE TRANSPORT ATP-BINDING PROTEIN APPD"/>
    <property type="match status" value="1"/>
</dbReference>
<keyword evidence="6" id="KW-0547">Nucleotide-binding</keyword>
<evidence type="ECO:0000313" key="12">
    <source>
        <dbReference type="Proteomes" id="UP000240717"/>
    </source>
</evidence>
<gene>
    <name evidence="11" type="ORF">BU085_08440</name>
</gene>
<evidence type="ECO:0000256" key="2">
    <source>
        <dbReference type="ARBA" id="ARBA00005417"/>
    </source>
</evidence>
<dbReference type="Gene3D" id="3.40.50.300">
    <property type="entry name" value="P-loop containing nucleotide triphosphate hydrolases"/>
    <property type="match status" value="1"/>
</dbReference>
<dbReference type="STRING" id="1194526.A284_00440"/>
<dbReference type="PROSITE" id="PS00211">
    <property type="entry name" value="ABC_TRANSPORTER_1"/>
    <property type="match status" value="1"/>
</dbReference>
<dbReference type="PANTHER" id="PTHR43297:SF14">
    <property type="entry name" value="ATPASE AAA-TYPE CORE DOMAIN-CONTAINING PROTEIN"/>
    <property type="match status" value="1"/>
</dbReference>
<dbReference type="RefSeq" id="WP_107532845.1">
    <property type="nucleotide sequence ID" value="NZ_PZEV01000027.1"/>
</dbReference>
<evidence type="ECO:0000256" key="8">
    <source>
        <dbReference type="ARBA" id="ARBA00022967"/>
    </source>
</evidence>
<dbReference type="SUPFAM" id="SSF52540">
    <property type="entry name" value="P-loop containing nucleoside triphosphate hydrolases"/>
    <property type="match status" value="1"/>
</dbReference>
<feature type="domain" description="ABC transporter" evidence="10">
    <location>
        <begin position="4"/>
        <end position="251"/>
    </location>
</feature>
<dbReference type="Pfam" id="PF00005">
    <property type="entry name" value="ABC_tran"/>
    <property type="match status" value="1"/>
</dbReference>